<accession>A0A1E3P236</accession>
<feature type="transmembrane region" description="Helical" evidence="1">
    <location>
        <begin position="140"/>
        <end position="161"/>
    </location>
</feature>
<evidence type="ECO:0000256" key="1">
    <source>
        <dbReference type="SAM" id="Phobius"/>
    </source>
</evidence>
<evidence type="ECO:0000313" key="4">
    <source>
        <dbReference type="Proteomes" id="UP000094112"/>
    </source>
</evidence>
<feature type="transmembrane region" description="Helical" evidence="1">
    <location>
        <begin position="89"/>
        <end position="111"/>
    </location>
</feature>
<dbReference type="Pfam" id="PF08508">
    <property type="entry name" value="DUF1746"/>
    <property type="match status" value="1"/>
</dbReference>
<organism evidence="3 4">
    <name type="scientific">Wickerhamomyces anomalus (strain ATCC 58044 / CBS 1984 / NCYC 433 / NRRL Y-366-8)</name>
    <name type="common">Yeast</name>
    <name type="synonym">Hansenula anomala</name>
    <dbReference type="NCBI Taxonomy" id="683960"/>
    <lineage>
        <taxon>Eukaryota</taxon>
        <taxon>Fungi</taxon>
        <taxon>Dikarya</taxon>
        <taxon>Ascomycota</taxon>
        <taxon>Saccharomycotina</taxon>
        <taxon>Saccharomycetes</taxon>
        <taxon>Phaffomycetales</taxon>
        <taxon>Wickerhamomycetaceae</taxon>
        <taxon>Wickerhamomyces</taxon>
    </lineage>
</organism>
<dbReference type="InterPro" id="IPR038967">
    <property type="entry name" value="Dsc4-like"/>
</dbReference>
<evidence type="ECO:0000313" key="3">
    <source>
        <dbReference type="EMBL" id="ODQ59310.1"/>
    </source>
</evidence>
<dbReference type="AlphaFoldDB" id="A0A1E3P236"/>
<evidence type="ECO:0000259" key="2">
    <source>
        <dbReference type="Pfam" id="PF08508"/>
    </source>
</evidence>
<keyword evidence="1" id="KW-0472">Membrane</keyword>
<reference evidence="3 4" key="1">
    <citation type="journal article" date="2016" name="Proc. Natl. Acad. Sci. U.S.A.">
        <title>Comparative genomics of biotechnologically important yeasts.</title>
        <authorList>
            <person name="Riley R."/>
            <person name="Haridas S."/>
            <person name="Wolfe K.H."/>
            <person name="Lopes M.R."/>
            <person name="Hittinger C.T."/>
            <person name="Goeker M."/>
            <person name="Salamov A.A."/>
            <person name="Wisecaver J.H."/>
            <person name="Long T.M."/>
            <person name="Calvey C.H."/>
            <person name="Aerts A.L."/>
            <person name="Barry K.W."/>
            <person name="Choi C."/>
            <person name="Clum A."/>
            <person name="Coughlan A.Y."/>
            <person name="Deshpande S."/>
            <person name="Douglass A.P."/>
            <person name="Hanson S.J."/>
            <person name="Klenk H.-P."/>
            <person name="LaButti K.M."/>
            <person name="Lapidus A."/>
            <person name="Lindquist E.A."/>
            <person name="Lipzen A.M."/>
            <person name="Meier-Kolthoff J.P."/>
            <person name="Ohm R.A."/>
            <person name="Otillar R.P."/>
            <person name="Pangilinan J.L."/>
            <person name="Peng Y."/>
            <person name="Rokas A."/>
            <person name="Rosa C.A."/>
            <person name="Scheuner C."/>
            <person name="Sibirny A.A."/>
            <person name="Slot J.C."/>
            <person name="Stielow J.B."/>
            <person name="Sun H."/>
            <person name="Kurtzman C.P."/>
            <person name="Blackwell M."/>
            <person name="Grigoriev I.V."/>
            <person name="Jeffries T.W."/>
        </authorList>
    </citation>
    <scope>NUCLEOTIDE SEQUENCE [LARGE SCALE GENOMIC DNA]</scope>
    <source>
        <strain evidence="4">ATCC 58044 / CBS 1984 / NCYC 433 / NRRL Y-366-8</strain>
    </source>
</reference>
<dbReference type="GO" id="GO:0044695">
    <property type="term" value="C:Dsc E3 ubiquitin ligase complex"/>
    <property type="evidence" value="ECO:0007669"/>
    <property type="project" value="InterPro"/>
</dbReference>
<keyword evidence="1" id="KW-1133">Transmembrane helix</keyword>
<dbReference type="GO" id="GO:0032933">
    <property type="term" value="P:SREBP signaling pathway"/>
    <property type="evidence" value="ECO:0007669"/>
    <property type="project" value="InterPro"/>
</dbReference>
<dbReference type="Proteomes" id="UP000094112">
    <property type="component" value="Unassembled WGS sequence"/>
</dbReference>
<keyword evidence="1" id="KW-0812">Transmembrane</keyword>
<dbReference type="GeneID" id="30200862"/>
<dbReference type="InterPro" id="IPR013715">
    <property type="entry name" value="DUF1746"/>
</dbReference>
<dbReference type="PANTHER" id="PTHR39405:SF1">
    <property type="entry name" value="DSC E3 UBIQUITIN LIGASE COMPLEX SUBUNIT 4"/>
    <property type="match status" value="1"/>
</dbReference>
<keyword evidence="4" id="KW-1185">Reference proteome</keyword>
<proteinExistence type="predicted"/>
<feature type="domain" description="DUF1746" evidence="2">
    <location>
        <begin position="35"/>
        <end position="152"/>
    </location>
</feature>
<dbReference type="RefSeq" id="XP_019038517.1">
    <property type="nucleotide sequence ID" value="XM_019183616.1"/>
</dbReference>
<dbReference type="EMBL" id="KV454211">
    <property type="protein sequence ID" value="ODQ59310.1"/>
    <property type="molecule type" value="Genomic_DNA"/>
</dbReference>
<dbReference type="GO" id="GO:0005783">
    <property type="term" value="C:endoplasmic reticulum"/>
    <property type="evidence" value="ECO:0007669"/>
    <property type="project" value="TreeGrafter"/>
</dbReference>
<dbReference type="STRING" id="683960.A0A1E3P236"/>
<protein>
    <recommendedName>
        <fullName evidence="2">DUF1746 domain-containing protein</fullName>
    </recommendedName>
</protein>
<dbReference type="PANTHER" id="PTHR39405">
    <property type="entry name" value="DSC E3 UBIQUITIN LIGASE COMPLEX SUBUNIT 4"/>
    <property type="match status" value="1"/>
</dbReference>
<name>A0A1E3P236_WICAA</name>
<sequence length="236" mass="26985">MVYIHIEEKAHSNENLRVLKERKNEFKNHLIKSFEITGFGFIIMLYLKDSSFIRFAIRMLLHSVLSNPFPSDIAITLTDQFKKNVAKQFFYVMVITNILFTLLDLIVGVPITNDDNSNYLYGSLTLQIIGDSKPSSRFSFIYYNLIISITQLSLLYLSFFLNVNQEINDNNEYDPETMTYSISQIEGDGYTGMANIAKISPIAIYNEVKTITSANSNDVEATNNYMGNRLNISSML</sequence>
<dbReference type="OrthoDB" id="5428737at2759"/>
<gene>
    <name evidence="3" type="ORF">WICANDRAFT_63807</name>
</gene>